<name>A0A7C9HAV5_9RHOB</name>
<dbReference type="Pfam" id="PF12705">
    <property type="entry name" value="PDDEXK_1"/>
    <property type="match status" value="1"/>
</dbReference>
<evidence type="ECO:0000259" key="2">
    <source>
        <dbReference type="Pfam" id="PF12705"/>
    </source>
</evidence>
<evidence type="ECO:0000313" key="4">
    <source>
        <dbReference type="Proteomes" id="UP000483078"/>
    </source>
</evidence>
<dbReference type="SUPFAM" id="SSF52540">
    <property type="entry name" value="P-loop containing nucleoside triphosphate hydrolases"/>
    <property type="match status" value="1"/>
</dbReference>
<dbReference type="AlphaFoldDB" id="A0A7C9HAV5"/>
<proteinExistence type="predicted"/>
<comment type="caution">
    <text evidence="3">The sequence shown here is derived from an EMBL/GenBank/DDBJ whole genome shotgun (WGS) entry which is preliminary data.</text>
</comment>
<dbReference type="NCBIfam" id="TIGR02786">
    <property type="entry name" value="addB_alphas"/>
    <property type="match status" value="1"/>
</dbReference>
<evidence type="ECO:0000313" key="3">
    <source>
        <dbReference type="EMBL" id="MTJ04629.1"/>
    </source>
</evidence>
<organism evidence="3 4">
    <name type="scientific">Sediminimonas qiaohouensis</name>
    <dbReference type="NCBI Taxonomy" id="552061"/>
    <lineage>
        <taxon>Bacteria</taxon>
        <taxon>Pseudomonadati</taxon>
        <taxon>Pseudomonadota</taxon>
        <taxon>Alphaproteobacteria</taxon>
        <taxon>Rhodobacterales</taxon>
        <taxon>Roseobacteraceae</taxon>
        <taxon>Sediminimonas</taxon>
    </lineage>
</organism>
<dbReference type="InterPro" id="IPR011604">
    <property type="entry name" value="PDDEXK-like_dom_sf"/>
</dbReference>
<feature type="compositionally biased region" description="Pro residues" evidence="1">
    <location>
        <begin position="697"/>
        <end position="707"/>
    </location>
</feature>
<dbReference type="InterPro" id="IPR038726">
    <property type="entry name" value="PDDEXK_AddAB-type"/>
</dbReference>
<dbReference type="Gene3D" id="3.90.320.10">
    <property type="match status" value="1"/>
</dbReference>
<evidence type="ECO:0000256" key="1">
    <source>
        <dbReference type="SAM" id="MobiDB-lite"/>
    </source>
</evidence>
<dbReference type="EMBL" id="VENJ01000010">
    <property type="protein sequence ID" value="MTJ04629.1"/>
    <property type="molecule type" value="Genomic_DNA"/>
</dbReference>
<feature type="domain" description="PD-(D/E)XK endonuclease-like" evidence="2">
    <location>
        <begin position="712"/>
        <end position="909"/>
    </location>
</feature>
<dbReference type="InterPro" id="IPR027417">
    <property type="entry name" value="P-loop_NTPase"/>
</dbReference>
<gene>
    <name evidence="3" type="primary">addB</name>
    <name evidence="3" type="ORF">FH759_08050</name>
</gene>
<sequence length="980" mass="108025">MFDPDPARRPRVYGMDPGVDFPAALVSGLRAAYAEKPPQDLARVRLIVNTRRMARRIRTLFDEGPPLLLPRIGLVTDLTNLAGPTDVPAAVPPLRRRLEISQLVASLLEREPGLAPRAALFDLADSLAALMDEMHGEGVSPDAIRALDVSDQSGHWTRALRFLDIVQHYFDLAGGPPDTETRQRLIVEDLTARWQDAPPQEPVILAGSTGSRGTTMRLMQAVAALPRGAIVLPGFDFDMPPPAWDDVSDPLTAEDHPQYRFRVLMNRLGIEPSDIRRWPRVAPPHPARNAVVSLALRPAPVTDQWLTEGPALRDIGDAMAGVTLIEAPSMRDEALTIAMRLRQAVEDGHTAALITPDRMLSRQVTAALDRWKILPDDSAGMPLHLSPPGRFLRHVAALFQADLTAEALLTLLLHPLTHSESGRGPHLMHARALELYIRRHGVPFPDADALRTWAEIQNDPAAAHWAEWVIACFMDQATPKNAPLADRLTAHIALAERIARGPAGTASGTLWANKAGEAARTAIDALIAEADAGGAMSATDYTDMIGAILARQEVRDRDAPHPRILIWGTLEARVQGADILILGGLNEGSWPEMPPADPWLNRKMRHDAGLLVPERRIGLSAHDFQQAVAAPEVWLTRSVRSDDAETVASRWLNRLGNLLHGLPDQGGQQALADMRARGNVWLARARQMETPGETPAAPRPSPRPPVAARPRQLSVTAIKRLIRDPYAIYARHTLRLKPLDPLMRAPDALLRGIITHSVFEAFMREVRETPHALTVARLMEISDTVLAQNVPWPDIRTLWKARLARASERFITDEFRRQTQAQPADFEVGGAAAIRDIGFTLTAQADRIDRTADGALHIYDYKTGKPPSKPQQQHFDKQLLLEAAIAEFGGFHGIDPGPVTHAAYIGLGSDQGEYPAPLEEEPVSVVWENFDKLIRAYFSPKQGYTARRAMFRDTDHSDYDQLARFGEWDVTTPPAAEDLP</sequence>
<reference evidence="3 4" key="1">
    <citation type="submission" date="2019-06" db="EMBL/GenBank/DDBJ databases">
        <title>Enrichment of Autotrophic Halophilic Microorganisms from Red Sea Brine Pool Using Microbial Electrosynthesis System.</title>
        <authorList>
            <person name="Alqahtani M.F."/>
            <person name="Bajracharya S."/>
            <person name="Katuri K.P."/>
            <person name="Ali M."/>
            <person name="Saikaly P.E."/>
        </authorList>
    </citation>
    <scope>NUCLEOTIDE SEQUENCE [LARGE SCALE GENOMIC DNA]</scope>
    <source>
        <strain evidence="3">MES6</strain>
    </source>
</reference>
<dbReference type="RefSeq" id="WP_273249324.1">
    <property type="nucleotide sequence ID" value="NZ_VENJ01000010.1"/>
</dbReference>
<dbReference type="Proteomes" id="UP000483078">
    <property type="component" value="Unassembled WGS sequence"/>
</dbReference>
<accession>A0A7C9HAV5</accession>
<feature type="region of interest" description="Disordered" evidence="1">
    <location>
        <begin position="688"/>
        <end position="708"/>
    </location>
</feature>
<dbReference type="InterPro" id="IPR014153">
    <property type="entry name" value="Ds_break_AddB"/>
</dbReference>
<protein>
    <submittedName>
        <fullName evidence="3">Double-strand break repair protein AddB</fullName>
    </submittedName>
</protein>